<dbReference type="AlphaFoldDB" id="A0A9N9P6B0"/>
<feature type="compositionally biased region" description="Basic and acidic residues" evidence="1">
    <location>
        <begin position="80"/>
        <end position="101"/>
    </location>
</feature>
<accession>A0A9N9P6B0</accession>
<evidence type="ECO:0000313" key="3">
    <source>
        <dbReference type="Proteomes" id="UP000789405"/>
    </source>
</evidence>
<comment type="caution">
    <text evidence="2">The sequence shown here is derived from an EMBL/GenBank/DDBJ whole genome shotgun (WGS) entry which is preliminary data.</text>
</comment>
<feature type="region of interest" description="Disordered" evidence="1">
    <location>
        <begin position="80"/>
        <end position="183"/>
    </location>
</feature>
<protein>
    <submittedName>
        <fullName evidence="2">21566_t:CDS:1</fullName>
    </submittedName>
</protein>
<organism evidence="2 3">
    <name type="scientific">Dentiscutata erythropus</name>
    <dbReference type="NCBI Taxonomy" id="1348616"/>
    <lineage>
        <taxon>Eukaryota</taxon>
        <taxon>Fungi</taxon>
        <taxon>Fungi incertae sedis</taxon>
        <taxon>Mucoromycota</taxon>
        <taxon>Glomeromycotina</taxon>
        <taxon>Glomeromycetes</taxon>
        <taxon>Diversisporales</taxon>
        <taxon>Gigasporaceae</taxon>
        <taxon>Dentiscutata</taxon>
    </lineage>
</organism>
<gene>
    <name evidence="2" type="ORF">DERYTH_LOCUS22051</name>
</gene>
<feature type="compositionally biased region" description="Basic and acidic residues" evidence="1">
    <location>
        <begin position="132"/>
        <end position="150"/>
    </location>
</feature>
<evidence type="ECO:0000313" key="2">
    <source>
        <dbReference type="EMBL" id="CAG8794359.1"/>
    </source>
</evidence>
<dbReference type="Proteomes" id="UP000789405">
    <property type="component" value="Unassembled WGS sequence"/>
</dbReference>
<keyword evidence="3" id="KW-1185">Reference proteome</keyword>
<proteinExistence type="predicted"/>
<name>A0A9N9P6B0_9GLOM</name>
<reference evidence="2" key="1">
    <citation type="submission" date="2021-06" db="EMBL/GenBank/DDBJ databases">
        <authorList>
            <person name="Kallberg Y."/>
            <person name="Tangrot J."/>
            <person name="Rosling A."/>
        </authorList>
    </citation>
    <scope>NUCLEOTIDE SEQUENCE</scope>
    <source>
        <strain evidence="2">MA453B</strain>
    </source>
</reference>
<feature type="compositionally biased region" description="Basic and acidic residues" evidence="1">
    <location>
        <begin position="157"/>
        <end position="176"/>
    </location>
</feature>
<dbReference type="EMBL" id="CAJVPY010029598">
    <property type="protein sequence ID" value="CAG8794359.1"/>
    <property type="molecule type" value="Genomic_DNA"/>
</dbReference>
<evidence type="ECO:0000256" key="1">
    <source>
        <dbReference type="SAM" id="MobiDB-lite"/>
    </source>
</evidence>
<feature type="non-terminal residue" evidence="2">
    <location>
        <position position="1"/>
    </location>
</feature>
<dbReference type="OrthoDB" id="2422128at2759"/>
<sequence length="183" mass="21075">HAIKIESLRQCITELEVEKAELEAKNSEIPELRKKLAEFEARVVEIHELRKKVADVKARNAELIKQMMEENNRRDARIEVLEKNKTDTTNRVPTLEHKHSQNDITNNNSSNFNSGADHHEKSSQSHVISENSESHEETVTKNLLRSDHVHTNTSEVSELKHDDEIDVVDTSHDPESMRSNFPK</sequence>